<dbReference type="SUPFAM" id="SSF53850">
    <property type="entry name" value="Periplasmic binding protein-like II"/>
    <property type="match status" value="1"/>
</dbReference>
<comment type="catalytic activity">
    <reaction evidence="7">
        <text>prephenate + H(+) = 3-phenylpyruvate + CO2 + H2O</text>
        <dbReference type="Rhea" id="RHEA:21648"/>
        <dbReference type="ChEBI" id="CHEBI:15377"/>
        <dbReference type="ChEBI" id="CHEBI:15378"/>
        <dbReference type="ChEBI" id="CHEBI:16526"/>
        <dbReference type="ChEBI" id="CHEBI:18005"/>
        <dbReference type="ChEBI" id="CHEBI:29934"/>
        <dbReference type="EC" id="4.2.1.51"/>
    </reaction>
</comment>
<dbReference type="EMBL" id="CP029077">
    <property type="protein sequence ID" value="QED23655.1"/>
    <property type="molecule type" value="Genomic_DNA"/>
</dbReference>
<dbReference type="PROSITE" id="PS51671">
    <property type="entry name" value="ACT"/>
    <property type="match status" value="1"/>
</dbReference>
<keyword evidence="3" id="KW-0028">Amino-acid biosynthesis</keyword>
<reference evidence="11 12" key="1">
    <citation type="journal article" date="2019" name="ISME J.">
        <title>Deianiraea, an extracellular bacterium associated with the ciliate Paramecium, suggests an alternative scenario for the evolution of Rickettsiales.</title>
        <authorList>
            <person name="Castelli M."/>
            <person name="Sabaneyeva E."/>
            <person name="Lanzoni O."/>
            <person name="Lebedeva N."/>
            <person name="Floriano A.M."/>
            <person name="Gaiarsa S."/>
            <person name="Benken K."/>
            <person name="Modeo L."/>
            <person name="Bandi C."/>
            <person name="Potekhin A."/>
            <person name="Sassera D."/>
            <person name="Petroni G."/>
        </authorList>
    </citation>
    <scope>NUCLEOTIDE SEQUENCE [LARGE SCALE GENOMIC DNA]</scope>
    <source>
        <strain evidence="11">CyL4-1</strain>
    </source>
</reference>
<dbReference type="GO" id="GO:0009094">
    <property type="term" value="P:L-phenylalanine biosynthetic process"/>
    <property type="evidence" value="ECO:0007669"/>
    <property type="project" value="UniProtKB-UniPathway"/>
</dbReference>
<dbReference type="PROSITE" id="PS51171">
    <property type="entry name" value="PREPHENATE_DEHYDR_3"/>
    <property type="match status" value="1"/>
</dbReference>
<dbReference type="SUPFAM" id="SSF55021">
    <property type="entry name" value="ACT-like"/>
    <property type="match status" value="1"/>
</dbReference>
<dbReference type="Proteomes" id="UP000321934">
    <property type="component" value="Chromosome"/>
</dbReference>
<dbReference type="PIRSF" id="PIRSF001500">
    <property type="entry name" value="Chor_mut_pdt_Ppr"/>
    <property type="match status" value="1"/>
</dbReference>
<dbReference type="AlphaFoldDB" id="A0A5B8XFE8"/>
<feature type="domain" description="Prephenate dehydratase" evidence="9">
    <location>
        <begin position="2"/>
        <end position="181"/>
    </location>
</feature>
<evidence type="ECO:0000256" key="5">
    <source>
        <dbReference type="ARBA" id="ARBA00023222"/>
    </source>
</evidence>
<keyword evidence="4" id="KW-0057">Aromatic amino acid biosynthesis</keyword>
<keyword evidence="6" id="KW-0456">Lyase</keyword>
<dbReference type="EC" id="4.2.1.51" evidence="2"/>
<dbReference type="InterPro" id="IPR008242">
    <property type="entry name" value="Chor_mutase/pphenate_deHydtase"/>
</dbReference>
<dbReference type="InterPro" id="IPR002912">
    <property type="entry name" value="ACT_dom"/>
</dbReference>
<accession>A0A5B8XFE8</accession>
<dbReference type="CDD" id="cd04905">
    <property type="entry name" value="ACT_CM-PDT"/>
    <property type="match status" value="1"/>
</dbReference>
<name>A0A5B8XFE8_9RICK</name>
<dbReference type="Gene3D" id="3.40.190.10">
    <property type="entry name" value="Periplasmic binding protein-like II"/>
    <property type="match status" value="2"/>
</dbReference>
<evidence type="ECO:0000256" key="8">
    <source>
        <dbReference type="PIRSR" id="PIRSR001500-2"/>
    </source>
</evidence>
<dbReference type="RefSeq" id="WP_146820919.1">
    <property type="nucleotide sequence ID" value="NZ_CP029077.1"/>
</dbReference>
<feature type="domain" description="ACT" evidence="10">
    <location>
        <begin position="197"/>
        <end position="275"/>
    </location>
</feature>
<dbReference type="Pfam" id="PF00800">
    <property type="entry name" value="PDT"/>
    <property type="match status" value="1"/>
</dbReference>
<evidence type="ECO:0000256" key="7">
    <source>
        <dbReference type="ARBA" id="ARBA00047848"/>
    </source>
</evidence>
<gene>
    <name evidence="11" type="ORF">Deia_00868</name>
</gene>
<dbReference type="UniPathway" id="UPA00121">
    <property type="reaction ID" value="UER00345"/>
</dbReference>
<proteinExistence type="predicted"/>
<comment type="pathway">
    <text evidence="1">Amino-acid biosynthesis; L-phenylalanine biosynthesis; phenylpyruvate from prephenate: step 1/1.</text>
</comment>
<evidence type="ECO:0000313" key="12">
    <source>
        <dbReference type="Proteomes" id="UP000321934"/>
    </source>
</evidence>
<evidence type="ECO:0000256" key="6">
    <source>
        <dbReference type="ARBA" id="ARBA00023239"/>
    </source>
</evidence>
<feature type="site" description="Essential for prephenate dehydratase activity" evidence="8">
    <location>
        <position position="174"/>
    </location>
</feature>
<evidence type="ECO:0000313" key="11">
    <source>
        <dbReference type="EMBL" id="QED23655.1"/>
    </source>
</evidence>
<dbReference type="GO" id="GO:0005737">
    <property type="term" value="C:cytoplasm"/>
    <property type="evidence" value="ECO:0007669"/>
    <property type="project" value="TreeGrafter"/>
</dbReference>
<dbReference type="OrthoDB" id="9802281at2"/>
<keyword evidence="12" id="KW-1185">Reference proteome</keyword>
<dbReference type="GO" id="GO:0004664">
    <property type="term" value="F:prephenate dehydratase activity"/>
    <property type="evidence" value="ECO:0007669"/>
    <property type="project" value="UniProtKB-EC"/>
</dbReference>
<dbReference type="PANTHER" id="PTHR21022">
    <property type="entry name" value="PREPHENATE DEHYDRATASE P PROTEIN"/>
    <property type="match status" value="1"/>
</dbReference>
<evidence type="ECO:0000256" key="4">
    <source>
        <dbReference type="ARBA" id="ARBA00023141"/>
    </source>
</evidence>
<evidence type="ECO:0000256" key="1">
    <source>
        <dbReference type="ARBA" id="ARBA00004741"/>
    </source>
</evidence>
<evidence type="ECO:0000256" key="3">
    <source>
        <dbReference type="ARBA" id="ARBA00022605"/>
    </source>
</evidence>
<dbReference type="CDD" id="cd13631">
    <property type="entry name" value="PBP2_Ct-PDT_like"/>
    <property type="match status" value="1"/>
</dbReference>
<sequence length="281" mass="31303">MKIGYQGTDGAYSHIASQILSPNSSYIGFYDFFDAFAALNQQTVDKIVIPIENSYAGRVADVHRLIAKNNIYFEAEYILKIQHQLLANHATKPQDITEILSHEQAIMQCQDNLKRIFATTTPKLIPVNDTADAAKRLMQSNNTTSAVIASSLSAKIYNLQIIHPDIQDAQDNFTNFILMSKKPSNHPFQNNKNYITSLIFAIDNKSGGLAKILNILCDHNIDLLKIESYIPGGVKSHKAEFFISCSGHTQDPNLSIAMPKLHASCLDVKLFGSYLADEKRL</sequence>
<dbReference type="PANTHER" id="PTHR21022:SF19">
    <property type="entry name" value="PREPHENATE DEHYDRATASE-RELATED"/>
    <property type="match status" value="1"/>
</dbReference>
<evidence type="ECO:0000256" key="2">
    <source>
        <dbReference type="ARBA" id="ARBA00013147"/>
    </source>
</evidence>
<evidence type="ECO:0000259" key="10">
    <source>
        <dbReference type="PROSITE" id="PS51671"/>
    </source>
</evidence>
<protein>
    <recommendedName>
        <fullName evidence="2">prephenate dehydratase</fullName>
        <ecNumber evidence="2">4.2.1.51</ecNumber>
    </recommendedName>
</protein>
<organism evidence="11 12">
    <name type="scientific">Candidatus Deianiraea vastatrix</name>
    <dbReference type="NCBI Taxonomy" id="2163644"/>
    <lineage>
        <taxon>Bacteria</taxon>
        <taxon>Pseudomonadati</taxon>
        <taxon>Pseudomonadota</taxon>
        <taxon>Alphaproteobacteria</taxon>
        <taxon>Rickettsiales</taxon>
        <taxon>Candidatus Deianiraeaceae</taxon>
        <taxon>Candidatus Deianiraea</taxon>
    </lineage>
</organism>
<evidence type="ECO:0000259" key="9">
    <source>
        <dbReference type="PROSITE" id="PS51171"/>
    </source>
</evidence>
<dbReference type="InterPro" id="IPR045865">
    <property type="entry name" value="ACT-like_dom_sf"/>
</dbReference>
<dbReference type="InterPro" id="IPR001086">
    <property type="entry name" value="Preph_deHydtase"/>
</dbReference>
<keyword evidence="5" id="KW-0584">Phenylalanine biosynthesis</keyword>
<dbReference type="Gene3D" id="3.30.70.260">
    <property type="match status" value="1"/>
</dbReference>